<dbReference type="GO" id="GO:0016757">
    <property type="term" value="F:glycosyltransferase activity"/>
    <property type="evidence" value="ECO:0007669"/>
    <property type="project" value="UniProtKB-KW"/>
</dbReference>
<dbReference type="Gene3D" id="3.40.50.2000">
    <property type="entry name" value="Glycogen Phosphorylase B"/>
    <property type="match status" value="2"/>
</dbReference>
<comment type="caution">
    <text evidence="3">The sequence shown here is derived from an EMBL/GenBank/DDBJ whole genome shotgun (WGS) entry which is preliminary data.</text>
</comment>
<gene>
    <name evidence="3" type="ORF">ACFFI0_07345</name>
</gene>
<dbReference type="Proteomes" id="UP001589774">
    <property type="component" value="Unassembled WGS sequence"/>
</dbReference>
<dbReference type="RefSeq" id="WP_130856206.1">
    <property type="nucleotide sequence ID" value="NZ_JBHLWO010000001.1"/>
</dbReference>
<dbReference type="PANTHER" id="PTHR45947">
    <property type="entry name" value="SULFOQUINOVOSYL TRANSFERASE SQD2"/>
    <property type="match status" value="1"/>
</dbReference>
<keyword evidence="3" id="KW-0328">Glycosyltransferase</keyword>
<reference evidence="3 4" key="1">
    <citation type="submission" date="2024-09" db="EMBL/GenBank/DDBJ databases">
        <authorList>
            <person name="Sun Q."/>
            <person name="Mori K."/>
        </authorList>
    </citation>
    <scope>NUCLEOTIDE SEQUENCE [LARGE SCALE GENOMIC DNA]</scope>
    <source>
        <strain evidence="3 4">CCM 7765</strain>
    </source>
</reference>
<proteinExistence type="predicted"/>
<dbReference type="InterPro" id="IPR028098">
    <property type="entry name" value="Glyco_trans_4-like_N"/>
</dbReference>
<dbReference type="Pfam" id="PF13439">
    <property type="entry name" value="Glyco_transf_4"/>
    <property type="match status" value="1"/>
</dbReference>
<feature type="domain" description="Glycosyl transferase family 1" evidence="1">
    <location>
        <begin position="199"/>
        <end position="306"/>
    </location>
</feature>
<evidence type="ECO:0000313" key="3">
    <source>
        <dbReference type="EMBL" id="MFC0318118.1"/>
    </source>
</evidence>
<dbReference type="Pfam" id="PF00534">
    <property type="entry name" value="Glycos_transf_1"/>
    <property type="match status" value="1"/>
</dbReference>
<dbReference type="InterPro" id="IPR001296">
    <property type="entry name" value="Glyco_trans_1"/>
</dbReference>
<evidence type="ECO:0000259" key="1">
    <source>
        <dbReference type="Pfam" id="PF00534"/>
    </source>
</evidence>
<sequence>MKLAIVQDDIVRRGGAEQVALSFHQAFPDAPVYTLAYDPHATYEEFKQVNIKTSWFGKLVRNEDTMKKLFFPFGVWAMRQLDLTAYDVILQSTTHCAKYIKTRSDALIITYCHTPFRLVWRSETYEQVRNASFLKRIAFQYVINRLRKIDLKSARRTDWFVTNSSEVVPRIEQAYHPKQPISVINPSVKCKNFYVDENPEDYFLVVSRFEPYKKVDLVIEAFNQMPDKKLLIVGKGTKENELRSMAGPNIQFLKSLSADALATVFARCKALIFPQLEDYGITPLEASASGRPVIAYGSGGVLDTMIPVSDISSAERSTALFFNTQTTEAIIHAVSIFDNFAFNSAFIRKHAESFDEEQFVMKIKKFVIEKHKEHCEAKVFDFVN</sequence>
<name>A0ABV6HJL4_9SPHI</name>
<accession>A0ABV6HJL4</accession>
<evidence type="ECO:0000259" key="2">
    <source>
        <dbReference type="Pfam" id="PF13439"/>
    </source>
</evidence>
<protein>
    <submittedName>
        <fullName evidence="3">Glycosyltransferase</fullName>
        <ecNumber evidence="3">2.4.-.-</ecNumber>
    </submittedName>
</protein>
<keyword evidence="4" id="KW-1185">Reference proteome</keyword>
<dbReference type="PANTHER" id="PTHR45947:SF3">
    <property type="entry name" value="SULFOQUINOVOSYL TRANSFERASE SQD2"/>
    <property type="match status" value="1"/>
</dbReference>
<keyword evidence="3" id="KW-0808">Transferase</keyword>
<dbReference type="EMBL" id="JBHLWO010000001">
    <property type="protein sequence ID" value="MFC0318118.1"/>
    <property type="molecule type" value="Genomic_DNA"/>
</dbReference>
<dbReference type="InterPro" id="IPR050194">
    <property type="entry name" value="Glycosyltransferase_grp1"/>
</dbReference>
<dbReference type="EC" id="2.4.-.-" evidence="3"/>
<feature type="domain" description="Glycosyltransferase subfamily 4-like N-terminal" evidence="2">
    <location>
        <begin position="14"/>
        <end position="188"/>
    </location>
</feature>
<evidence type="ECO:0000313" key="4">
    <source>
        <dbReference type="Proteomes" id="UP001589774"/>
    </source>
</evidence>
<organism evidence="3 4">
    <name type="scientific">Olivibacter oleidegradans</name>
    <dbReference type="NCBI Taxonomy" id="760123"/>
    <lineage>
        <taxon>Bacteria</taxon>
        <taxon>Pseudomonadati</taxon>
        <taxon>Bacteroidota</taxon>
        <taxon>Sphingobacteriia</taxon>
        <taxon>Sphingobacteriales</taxon>
        <taxon>Sphingobacteriaceae</taxon>
        <taxon>Olivibacter</taxon>
    </lineage>
</organism>
<dbReference type="SUPFAM" id="SSF53756">
    <property type="entry name" value="UDP-Glycosyltransferase/glycogen phosphorylase"/>
    <property type="match status" value="1"/>
</dbReference>